<evidence type="ECO:0000259" key="6">
    <source>
        <dbReference type="Pfam" id="PF00155"/>
    </source>
</evidence>
<evidence type="ECO:0000256" key="5">
    <source>
        <dbReference type="ARBA" id="ARBA00037974"/>
    </source>
</evidence>
<evidence type="ECO:0000256" key="4">
    <source>
        <dbReference type="ARBA" id="ARBA00023239"/>
    </source>
</evidence>
<proteinExistence type="inferred from homology"/>
<evidence type="ECO:0000256" key="2">
    <source>
        <dbReference type="ARBA" id="ARBA00012224"/>
    </source>
</evidence>
<organism evidence="7 8">
    <name type="scientific">Salinimonas marina</name>
    <dbReference type="NCBI Taxonomy" id="2785918"/>
    <lineage>
        <taxon>Bacteria</taxon>
        <taxon>Pseudomonadati</taxon>
        <taxon>Pseudomonadota</taxon>
        <taxon>Gammaproteobacteria</taxon>
        <taxon>Alteromonadales</taxon>
        <taxon>Alteromonadaceae</taxon>
        <taxon>Alteromonas/Salinimonas group</taxon>
        <taxon>Salinimonas</taxon>
    </lineage>
</organism>
<dbReference type="GO" id="GO:0047804">
    <property type="term" value="F:cysteine-S-conjugate beta-lyase activity"/>
    <property type="evidence" value="ECO:0007669"/>
    <property type="project" value="UniProtKB-EC"/>
</dbReference>
<keyword evidence="4" id="KW-0456">Lyase</keyword>
<reference evidence="7 8" key="1">
    <citation type="submission" date="2020-11" db="EMBL/GenBank/DDBJ databases">
        <title>Complete genome sequence for Salinimonas sp. strain G2-b.</title>
        <authorList>
            <person name="Park S.-J."/>
        </authorList>
    </citation>
    <scope>NUCLEOTIDE SEQUENCE [LARGE SCALE GENOMIC DNA]</scope>
    <source>
        <strain evidence="7 8">G2-b</strain>
    </source>
</reference>
<dbReference type="Pfam" id="PF00155">
    <property type="entry name" value="Aminotran_1_2"/>
    <property type="match status" value="1"/>
</dbReference>
<sequence length="352" mass="39326">MQQKFGVSNDSVLSMWIADMDVALPSPVSQAVAEYVHSDQVGYQHVDIATAVETWLRQQGVKVAASWLVPVASVVTTLWRCINMFSSPGERVGLFTPVYGPFFPCITEQQRQIVELDWRWKEDTYRPDLSNLPTDLAMLLICQPNNPTGSVWNYDELEVLARHCQQHNIVLISDEVHRDFAFDTPVSSVMNLPAELKSTCIMLGSPAKTFNLAGVGAAAYAITTNPDFRHRLMQDVARHHQQPGPLASLVTNTAYLYCTEWFKDIKHAIAVNRQIIRDAALSARFSLYLGPATYFAWLDATALGDDAKDTMLNHYQLALGDGAQFGAPGYFRLNLATHPDIVREVLARLNSR</sequence>
<dbReference type="Gene3D" id="3.90.1150.10">
    <property type="entry name" value="Aspartate Aminotransferase, domain 1"/>
    <property type="match status" value="1"/>
</dbReference>
<accession>A0A7S9DZX3</accession>
<dbReference type="PANTHER" id="PTHR43525">
    <property type="entry name" value="PROTEIN MALY"/>
    <property type="match status" value="1"/>
</dbReference>
<dbReference type="InterPro" id="IPR015424">
    <property type="entry name" value="PyrdxlP-dep_Trfase"/>
</dbReference>
<dbReference type="InterPro" id="IPR015421">
    <property type="entry name" value="PyrdxlP-dep_Trfase_major"/>
</dbReference>
<evidence type="ECO:0000313" key="7">
    <source>
        <dbReference type="EMBL" id="QPG06917.1"/>
    </source>
</evidence>
<dbReference type="Gene3D" id="3.40.640.10">
    <property type="entry name" value="Type I PLP-dependent aspartate aminotransferase-like (Major domain)"/>
    <property type="match status" value="1"/>
</dbReference>
<dbReference type="SUPFAM" id="SSF53383">
    <property type="entry name" value="PLP-dependent transferases"/>
    <property type="match status" value="1"/>
</dbReference>
<keyword evidence="3" id="KW-0663">Pyridoxal phosphate</keyword>
<dbReference type="EMBL" id="CP064795">
    <property type="protein sequence ID" value="QPG06917.1"/>
    <property type="molecule type" value="Genomic_DNA"/>
</dbReference>
<comment type="cofactor">
    <cofactor evidence="1">
        <name>pyridoxal 5'-phosphate</name>
        <dbReference type="ChEBI" id="CHEBI:597326"/>
    </cofactor>
</comment>
<dbReference type="Proteomes" id="UP000595095">
    <property type="component" value="Chromosome"/>
</dbReference>
<feature type="domain" description="Aminotransferase class I/classII large" evidence="6">
    <location>
        <begin position="58"/>
        <end position="344"/>
    </location>
</feature>
<keyword evidence="7" id="KW-0808">Transferase</keyword>
<comment type="similarity">
    <text evidence="5">Belongs to the class-II pyridoxal-phosphate-dependent aminotransferase family. MalY/PatB cystathionine beta-lyase subfamily.</text>
</comment>
<dbReference type="CDD" id="cd00609">
    <property type="entry name" value="AAT_like"/>
    <property type="match status" value="1"/>
</dbReference>
<dbReference type="InterPro" id="IPR051798">
    <property type="entry name" value="Class-II_PLP-Dep_Aminotrans"/>
</dbReference>
<name>A0A7S9DZX3_9ALTE</name>
<dbReference type="InterPro" id="IPR015422">
    <property type="entry name" value="PyrdxlP-dep_Trfase_small"/>
</dbReference>
<dbReference type="GO" id="GO:0030170">
    <property type="term" value="F:pyridoxal phosphate binding"/>
    <property type="evidence" value="ECO:0007669"/>
    <property type="project" value="InterPro"/>
</dbReference>
<evidence type="ECO:0000313" key="8">
    <source>
        <dbReference type="Proteomes" id="UP000595095"/>
    </source>
</evidence>
<evidence type="ECO:0000256" key="3">
    <source>
        <dbReference type="ARBA" id="ARBA00022898"/>
    </source>
</evidence>
<dbReference type="AlphaFoldDB" id="A0A7S9DZX3"/>
<dbReference type="RefSeq" id="WP_195811989.1">
    <property type="nucleotide sequence ID" value="NZ_CP064795.1"/>
</dbReference>
<dbReference type="KEGG" id="smaa:IT774_07370"/>
<dbReference type="InterPro" id="IPR004839">
    <property type="entry name" value="Aminotransferase_I/II_large"/>
</dbReference>
<dbReference type="EC" id="4.4.1.13" evidence="2"/>
<protein>
    <recommendedName>
        <fullName evidence="2">cysteine-S-conjugate beta-lyase</fullName>
        <ecNumber evidence="2">4.4.1.13</ecNumber>
    </recommendedName>
</protein>
<dbReference type="PANTHER" id="PTHR43525:SF1">
    <property type="entry name" value="PROTEIN MALY"/>
    <property type="match status" value="1"/>
</dbReference>
<keyword evidence="8" id="KW-1185">Reference proteome</keyword>
<evidence type="ECO:0000256" key="1">
    <source>
        <dbReference type="ARBA" id="ARBA00001933"/>
    </source>
</evidence>
<dbReference type="GO" id="GO:0008483">
    <property type="term" value="F:transaminase activity"/>
    <property type="evidence" value="ECO:0007669"/>
    <property type="project" value="UniProtKB-KW"/>
</dbReference>
<gene>
    <name evidence="7" type="ORF">IT774_07370</name>
</gene>
<keyword evidence="7" id="KW-0032">Aminotransferase</keyword>